<protein>
    <recommendedName>
        <fullName evidence="4">DUF465 domain-containing protein</fullName>
    </recommendedName>
</protein>
<evidence type="ECO:0000313" key="2">
    <source>
        <dbReference type="EMBL" id="EXU78971.1"/>
    </source>
</evidence>
<dbReference type="InterPro" id="IPR007420">
    <property type="entry name" value="DUF465"/>
</dbReference>
<reference evidence="2 3" key="1">
    <citation type="submission" date="2014-01" db="EMBL/GenBank/DDBJ databases">
        <title>Interspecies Systems Biology Uncovers Metabolites Affecting C. elegans Gene Expression and Life History Traits.</title>
        <authorList>
            <person name="Watson E."/>
            <person name="Macneil L.T."/>
            <person name="Ritter A.D."/>
            <person name="Yilmaz L.S."/>
            <person name="Rosebrock A.P."/>
            <person name="Caudy A.A."/>
            <person name="Walhout A.J."/>
        </authorList>
    </citation>
    <scope>NUCLEOTIDE SEQUENCE [LARGE SCALE GENOMIC DNA]</scope>
    <source>
        <strain evidence="2 3">DA1877</strain>
    </source>
</reference>
<dbReference type="Gene3D" id="6.10.280.50">
    <property type="match status" value="1"/>
</dbReference>
<comment type="caution">
    <text evidence="2">The sequence shown here is derived from an EMBL/GenBank/DDBJ whole genome shotgun (WGS) entry which is preliminary data.</text>
</comment>
<dbReference type="InterPro" id="IPR038444">
    <property type="entry name" value="DUF465_sf"/>
</dbReference>
<organism evidence="2 3">
    <name type="scientific">Comamonas aquatica DA1877</name>
    <dbReference type="NCBI Taxonomy" id="1457173"/>
    <lineage>
        <taxon>Bacteria</taxon>
        <taxon>Pseudomonadati</taxon>
        <taxon>Pseudomonadota</taxon>
        <taxon>Betaproteobacteria</taxon>
        <taxon>Burkholderiales</taxon>
        <taxon>Comamonadaceae</taxon>
        <taxon>Comamonas</taxon>
    </lineage>
</organism>
<dbReference type="EMBL" id="JBOK01000022">
    <property type="protein sequence ID" value="EXU78971.1"/>
    <property type="molecule type" value="Genomic_DNA"/>
</dbReference>
<dbReference type="PATRIC" id="fig|1457173.3.peg.3124"/>
<feature type="coiled-coil region" evidence="1">
    <location>
        <begin position="34"/>
        <end position="61"/>
    </location>
</feature>
<name>A0A014MB13_9BURK</name>
<dbReference type="RefSeq" id="WP_081770817.1">
    <property type="nucleotide sequence ID" value="NZ_JBOK01000022.1"/>
</dbReference>
<dbReference type="AlphaFoldDB" id="A0A014MB13"/>
<keyword evidence="3" id="KW-1185">Reference proteome</keyword>
<accession>A0A014MB13</accession>
<dbReference type="Pfam" id="PF04325">
    <property type="entry name" value="DUF465"/>
    <property type="match status" value="1"/>
</dbReference>
<dbReference type="Proteomes" id="UP000020766">
    <property type="component" value="Unassembled WGS sequence"/>
</dbReference>
<keyword evidence="1" id="KW-0175">Coiled coil</keyword>
<evidence type="ECO:0000313" key="3">
    <source>
        <dbReference type="Proteomes" id="UP000020766"/>
    </source>
</evidence>
<gene>
    <name evidence="2" type="ORF">AX13_08540</name>
</gene>
<sequence>MFPEYRDQIADLRANDRNFSRLYDKHCALDQQVEQLVARKSNDLQLEIERLKKQKLAVKEQIYAMLVNAAPTMALKQYKNYMDQEWRETAAPMAYRTA</sequence>
<proteinExistence type="predicted"/>
<evidence type="ECO:0008006" key="4">
    <source>
        <dbReference type="Google" id="ProtNLM"/>
    </source>
</evidence>
<dbReference type="STRING" id="225991.MA05_12970"/>
<dbReference type="GeneID" id="74939077"/>
<evidence type="ECO:0000256" key="1">
    <source>
        <dbReference type="SAM" id="Coils"/>
    </source>
</evidence>